<accession>A0A6A6HKV4</accession>
<dbReference type="PANTHER" id="PTHR24133">
    <property type="entry name" value="ANKYRIN DOMAIN-CONTAINING"/>
    <property type="match status" value="1"/>
</dbReference>
<reference evidence="1" key="1">
    <citation type="journal article" date="2020" name="Stud. Mycol.">
        <title>101 Dothideomycetes genomes: a test case for predicting lifestyles and emergence of pathogens.</title>
        <authorList>
            <person name="Haridas S."/>
            <person name="Albert R."/>
            <person name="Binder M."/>
            <person name="Bloem J."/>
            <person name="Labutti K."/>
            <person name="Salamov A."/>
            <person name="Andreopoulos B."/>
            <person name="Baker S."/>
            <person name="Barry K."/>
            <person name="Bills G."/>
            <person name="Bluhm B."/>
            <person name="Cannon C."/>
            <person name="Castanera R."/>
            <person name="Culley D."/>
            <person name="Daum C."/>
            <person name="Ezra D."/>
            <person name="Gonzalez J."/>
            <person name="Henrissat B."/>
            <person name="Kuo A."/>
            <person name="Liang C."/>
            <person name="Lipzen A."/>
            <person name="Lutzoni F."/>
            <person name="Magnuson J."/>
            <person name="Mondo S."/>
            <person name="Nolan M."/>
            <person name="Ohm R."/>
            <person name="Pangilinan J."/>
            <person name="Park H.-J."/>
            <person name="Ramirez L."/>
            <person name="Alfaro M."/>
            <person name="Sun H."/>
            <person name="Tritt A."/>
            <person name="Yoshinaga Y."/>
            <person name="Zwiers L.-H."/>
            <person name="Turgeon B."/>
            <person name="Goodwin S."/>
            <person name="Spatafora J."/>
            <person name="Crous P."/>
            <person name="Grigoriev I."/>
        </authorList>
    </citation>
    <scope>NUCLEOTIDE SEQUENCE</scope>
    <source>
        <strain evidence="1">Tuck. ex Michener</strain>
    </source>
</reference>
<dbReference type="OrthoDB" id="1577640at2759"/>
<name>A0A6A6HKV4_VIRVR</name>
<dbReference type="Gene3D" id="1.25.40.20">
    <property type="entry name" value="Ankyrin repeat-containing domain"/>
    <property type="match status" value="1"/>
</dbReference>
<dbReference type="InterPro" id="IPR002110">
    <property type="entry name" value="Ankyrin_rpt"/>
</dbReference>
<dbReference type="PANTHER" id="PTHR24133:SF40">
    <property type="entry name" value="ANKYRIN REPEAT DOMAIN 44"/>
    <property type="match status" value="1"/>
</dbReference>
<organism evidence="1 2">
    <name type="scientific">Viridothelium virens</name>
    <name type="common">Speckled blister lichen</name>
    <name type="synonym">Trypethelium virens</name>
    <dbReference type="NCBI Taxonomy" id="1048519"/>
    <lineage>
        <taxon>Eukaryota</taxon>
        <taxon>Fungi</taxon>
        <taxon>Dikarya</taxon>
        <taxon>Ascomycota</taxon>
        <taxon>Pezizomycotina</taxon>
        <taxon>Dothideomycetes</taxon>
        <taxon>Dothideomycetes incertae sedis</taxon>
        <taxon>Trypetheliales</taxon>
        <taxon>Trypetheliaceae</taxon>
        <taxon>Viridothelium</taxon>
    </lineage>
</organism>
<dbReference type="InterPro" id="IPR036770">
    <property type="entry name" value="Ankyrin_rpt-contain_sf"/>
</dbReference>
<dbReference type="EMBL" id="ML991775">
    <property type="protein sequence ID" value="KAF2238677.1"/>
    <property type="molecule type" value="Genomic_DNA"/>
</dbReference>
<dbReference type="SUPFAM" id="SSF48403">
    <property type="entry name" value="Ankyrin repeat"/>
    <property type="match status" value="1"/>
</dbReference>
<keyword evidence="2" id="KW-1185">Reference proteome</keyword>
<dbReference type="SMART" id="SM00248">
    <property type="entry name" value="ANK"/>
    <property type="match status" value="2"/>
</dbReference>
<evidence type="ECO:0000313" key="1">
    <source>
        <dbReference type="EMBL" id="KAF2238677.1"/>
    </source>
</evidence>
<dbReference type="AlphaFoldDB" id="A0A6A6HKV4"/>
<sequence length="1060" mass="119801">MGDPFSAASSAIGIMSLGLTLCQGIATFYRQCKSFDDDLTHLYEKCTQLSNVFQMLHETLRRTDSSNGMANSLVQPTVRSCENKLKQLRNIYDKCRQTAPHPASLRSFQSYRLRATYPFRKETISSINHSLQDLQANLSIALDILQIDQLSLQRQEFAKSNDQMLLAIHNSTEKPTAPLATQPRPKAGQIVPTLEDSIVSELADQGRRMSKALAALDQKHTASVERLAREIQLTQLALVHKPSLQKAAFDKVRVDIEQSESHHANTPHPELHSIRTSRKCHCWETMRGSAFEFKMGNIAAFYASTFHHQVDCSFHRDFASTKTVGLRILATRALLHQTLELSFVISSGAGGVSMSPSLTFSCLRRAGSPAFAALKCMLESADLHIMLDDDGKSEKVWLYEEIAGKFLEHLEQLFRERKALPYELDEHERSLWTVFGNHFVRRRIPVYGPFYRIHMQSFKKLAIGLARLQVPLDYEWPSYHGDQWSNSHVLDFAASAPLHPLRNLEPNVCGKPSPRPLYSDCIDCMAVMAEIGFDFSLRENARRIIEGNARRLHSSFLRQLAYKIPGLGDDYECGELSKAAISSSGQQMARIFAKHPKSIYERNALGQSPLHLCVHWPSGLKLLLSYGADVHQADKNGCLPMCYAYEGDHLQAVQILADSGSAMFCHKCGSVERAFWRYNSELAQVIATIIAGRRRELRSIAEYYVPSLTQQISQLPNDDLSDKTFFSILDVLDKNDIPVPQVLRDLSYTKLHHRRVTSVGVAQELYNAGFTEVDVPNDRGYTPLALLSHHYVPGRFAMIKLASWYVSKGADLYRTIGPLETKTVHVVAYKLGMAEMLKHSSEGIPLMEDECRKLLQTVSLSNDGDSCPCPCSVGGCKPLTMFLKPCLDWRRGNLSFGKDVNPIDALEVLVSATSPRKWCEKQIFSQVIRYLTFEELEITHLCCLHSNFCCTRGIGLAKQDRSRDCAECMMLNLAPMPEENASEIYDEEHVLHERLESLMTEFCAKQQEFQLPISEFLELYWEPRMEEVKVEDPLTAEELAKIRHLGIELVDKESQRLQST</sequence>
<protein>
    <submittedName>
        <fullName evidence="1">Uncharacterized protein</fullName>
    </submittedName>
</protein>
<dbReference type="Proteomes" id="UP000800092">
    <property type="component" value="Unassembled WGS sequence"/>
</dbReference>
<dbReference type="InterPro" id="IPR052391">
    <property type="entry name" value="E3_Ligase-Neurotoxin"/>
</dbReference>
<proteinExistence type="predicted"/>
<gene>
    <name evidence="1" type="ORF">EV356DRAFT_268323</name>
</gene>
<evidence type="ECO:0000313" key="2">
    <source>
        <dbReference type="Proteomes" id="UP000800092"/>
    </source>
</evidence>